<reference evidence="1 2" key="1">
    <citation type="journal article" date="2017" name="Curr. Biol.">
        <title>The Evolution of Venom by Co-option of Single-Copy Genes.</title>
        <authorList>
            <person name="Martinson E.O."/>
            <person name="Mrinalini"/>
            <person name="Kelkar Y.D."/>
            <person name="Chang C.H."/>
            <person name="Werren J.H."/>
        </authorList>
    </citation>
    <scope>NUCLEOTIDE SEQUENCE [LARGE SCALE GENOMIC DNA]</scope>
    <source>
        <strain evidence="1 2">Alberta</strain>
        <tissue evidence="1">Whole body</tissue>
    </source>
</reference>
<accession>A0A232FI92</accession>
<gene>
    <name evidence="1" type="ORF">TSAR_005699</name>
</gene>
<organism evidence="1 2">
    <name type="scientific">Trichomalopsis sarcophagae</name>
    <dbReference type="NCBI Taxonomy" id="543379"/>
    <lineage>
        <taxon>Eukaryota</taxon>
        <taxon>Metazoa</taxon>
        <taxon>Ecdysozoa</taxon>
        <taxon>Arthropoda</taxon>
        <taxon>Hexapoda</taxon>
        <taxon>Insecta</taxon>
        <taxon>Pterygota</taxon>
        <taxon>Neoptera</taxon>
        <taxon>Endopterygota</taxon>
        <taxon>Hymenoptera</taxon>
        <taxon>Apocrita</taxon>
        <taxon>Proctotrupomorpha</taxon>
        <taxon>Chalcidoidea</taxon>
        <taxon>Pteromalidae</taxon>
        <taxon>Pteromalinae</taxon>
        <taxon>Trichomalopsis</taxon>
    </lineage>
</organism>
<dbReference type="AlphaFoldDB" id="A0A232FI92"/>
<evidence type="ECO:0000313" key="2">
    <source>
        <dbReference type="Proteomes" id="UP000215335"/>
    </source>
</evidence>
<dbReference type="EMBL" id="NNAY01000164">
    <property type="protein sequence ID" value="OXU30405.1"/>
    <property type="molecule type" value="Genomic_DNA"/>
</dbReference>
<proteinExistence type="predicted"/>
<feature type="non-terminal residue" evidence="1">
    <location>
        <position position="123"/>
    </location>
</feature>
<keyword evidence="2" id="KW-1185">Reference proteome</keyword>
<evidence type="ECO:0000313" key="1">
    <source>
        <dbReference type="EMBL" id="OXU30405.1"/>
    </source>
</evidence>
<name>A0A232FI92_9HYME</name>
<protein>
    <submittedName>
        <fullName evidence="1">Uncharacterized protein</fullName>
    </submittedName>
</protein>
<dbReference type="Proteomes" id="UP000215335">
    <property type="component" value="Unassembled WGS sequence"/>
</dbReference>
<comment type="caution">
    <text evidence="1">The sequence shown here is derived from an EMBL/GenBank/DDBJ whole genome shotgun (WGS) entry which is preliminary data.</text>
</comment>
<sequence length="123" mass="14250">MGSWYGPSTTGCRRELTRYSFNATENSGPLKQRRFLGTRTTEGTRSIMYLRERLSPLDSLTVTPPALKVTFKIRGVNFLLRLCQSRNNYKTTPNRIGLKRRIALSIRSYESQMMEKRSLKLLI</sequence>